<dbReference type="Pfam" id="PF08478">
    <property type="entry name" value="POTRA_1"/>
    <property type="match status" value="1"/>
</dbReference>
<keyword evidence="3 9" id="KW-0997">Cell inner membrane</keyword>
<dbReference type="GO" id="GO:0032153">
    <property type="term" value="C:cell division site"/>
    <property type="evidence" value="ECO:0007669"/>
    <property type="project" value="UniProtKB-UniRule"/>
</dbReference>
<evidence type="ECO:0000256" key="2">
    <source>
        <dbReference type="ARBA" id="ARBA00022475"/>
    </source>
</evidence>
<sequence length="299" mass="32580">MFALRSAKGAHAVDGGFVLPRWLRRPVRMVSRLRIDEINPPPFAATIATAILFSATGLYGGLQGGHLDEVVQATTSRVGFAISDVQIAGNVETSEIDVLQQIGLDGWTSMVGFSASNARERIAQLPWVESATVRKVYPGTVEVSVVERQAYALWQRGQTVSVVEMDGAIIAPYSRSHHAVLPLVIGEGANEIAPEIVSLVEAVPQLQGRVKAFIRVADRRWDLRLDNDVTIQLPEHGYAAAVREVAELDAQYQLFSRAVTAVDMRVPDRITVAMTAEAAEERSDAFEAKLKALKKGARI</sequence>
<keyword evidence="8 9" id="KW-0131">Cell cycle</keyword>
<dbReference type="Pfam" id="PF03799">
    <property type="entry name" value="FtsQ_DivIB_C"/>
    <property type="match status" value="1"/>
</dbReference>
<evidence type="ECO:0000313" key="11">
    <source>
        <dbReference type="EMBL" id="KFB09699.1"/>
    </source>
</evidence>
<comment type="function">
    <text evidence="9">Essential cell division protein.</text>
</comment>
<reference evidence="11 12" key="1">
    <citation type="submission" date="2014-05" db="EMBL/GenBank/DDBJ databases">
        <title>Draft Genome Sequence of Nitratireductor basaltis Strain UMTGB225, A Marine Bacterium Isolated from Green Barrel Tunicate.</title>
        <authorList>
            <person name="Gan H.Y."/>
        </authorList>
    </citation>
    <scope>NUCLEOTIDE SEQUENCE [LARGE SCALE GENOMIC DNA]</scope>
    <source>
        <strain evidence="11 12">UMTGB225</strain>
    </source>
</reference>
<dbReference type="AlphaFoldDB" id="A0A084U9R3"/>
<dbReference type="InterPro" id="IPR005548">
    <property type="entry name" value="Cell_div_FtsQ/DivIB_C"/>
</dbReference>
<evidence type="ECO:0000256" key="7">
    <source>
        <dbReference type="ARBA" id="ARBA00023136"/>
    </source>
</evidence>
<protein>
    <recommendedName>
        <fullName evidence="9">Cell division protein FtsQ</fullName>
    </recommendedName>
</protein>
<dbReference type="eggNOG" id="COG1589">
    <property type="taxonomic scope" value="Bacteria"/>
</dbReference>
<evidence type="ECO:0000256" key="1">
    <source>
        <dbReference type="ARBA" id="ARBA00004370"/>
    </source>
</evidence>
<dbReference type="HAMAP" id="MF_00911">
    <property type="entry name" value="FtsQ_subfam"/>
    <property type="match status" value="1"/>
</dbReference>
<comment type="subcellular location">
    <subcellularLocation>
        <location evidence="9">Cell inner membrane</location>
        <topology evidence="9">Single-pass type II membrane protein</topology>
    </subcellularLocation>
    <subcellularLocation>
        <location evidence="1">Membrane</location>
    </subcellularLocation>
    <text evidence="9">Localizes to the division septum.</text>
</comment>
<keyword evidence="6 9" id="KW-1133">Transmembrane helix</keyword>
<evidence type="ECO:0000256" key="8">
    <source>
        <dbReference type="ARBA" id="ARBA00023306"/>
    </source>
</evidence>
<dbReference type="Proteomes" id="UP000053675">
    <property type="component" value="Unassembled WGS sequence"/>
</dbReference>
<dbReference type="Gene3D" id="3.40.50.11690">
    <property type="entry name" value="Cell division protein FtsQ/DivIB"/>
    <property type="match status" value="1"/>
</dbReference>
<keyword evidence="7 9" id="KW-0472">Membrane</keyword>
<dbReference type="GO" id="GO:0043093">
    <property type="term" value="P:FtsZ-dependent cytokinesis"/>
    <property type="evidence" value="ECO:0007669"/>
    <property type="project" value="UniProtKB-UniRule"/>
</dbReference>
<gene>
    <name evidence="9 11" type="primary">ftsQ</name>
    <name evidence="11" type="ORF">EL18_00716</name>
</gene>
<evidence type="ECO:0000256" key="4">
    <source>
        <dbReference type="ARBA" id="ARBA00022618"/>
    </source>
</evidence>
<comment type="caution">
    <text evidence="11">The sequence shown here is derived from an EMBL/GenBank/DDBJ whole genome shotgun (WGS) entry which is preliminary data.</text>
</comment>
<evidence type="ECO:0000256" key="6">
    <source>
        <dbReference type="ARBA" id="ARBA00022989"/>
    </source>
</evidence>
<evidence type="ECO:0000256" key="3">
    <source>
        <dbReference type="ARBA" id="ARBA00022519"/>
    </source>
</evidence>
<comment type="similarity">
    <text evidence="9">Belongs to the FtsQ/DivIB family. FtsQ subfamily.</text>
</comment>
<name>A0A084U9R3_9HYPH</name>
<dbReference type="InterPro" id="IPR045335">
    <property type="entry name" value="FtsQ_C_sf"/>
</dbReference>
<organism evidence="11 12">
    <name type="scientific">Nitratireductor basaltis</name>
    <dbReference type="NCBI Taxonomy" id="472175"/>
    <lineage>
        <taxon>Bacteria</taxon>
        <taxon>Pseudomonadati</taxon>
        <taxon>Pseudomonadota</taxon>
        <taxon>Alphaproteobacteria</taxon>
        <taxon>Hyphomicrobiales</taxon>
        <taxon>Phyllobacteriaceae</taxon>
        <taxon>Nitratireductor</taxon>
    </lineage>
</organism>
<dbReference type="PANTHER" id="PTHR35851:SF1">
    <property type="entry name" value="CELL DIVISION PROTEIN FTSQ"/>
    <property type="match status" value="1"/>
</dbReference>
<dbReference type="Gene3D" id="3.10.20.310">
    <property type="entry name" value="membrane protein fhac"/>
    <property type="match status" value="1"/>
</dbReference>
<dbReference type="PATRIC" id="fig|472175.3.peg.731"/>
<dbReference type="PROSITE" id="PS51779">
    <property type="entry name" value="POTRA"/>
    <property type="match status" value="1"/>
</dbReference>
<dbReference type="GO" id="GO:0005886">
    <property type="term" value="C:plasma membrane"/>
    <property type="evidence" value="ECO:0007669"/>
    <property type="project" value="UniProtKB-SubCell"/>
</dbReference>
<keyword evidence="12" id="KW-1185">Reference proteome</keyword>
<dbReference type="RefSeq" id="WP_051913730.1">
    <property type="nucleotide sequence ID" value="NZ_JMQM01000001.1"/>
</dbReference>
<dbReference type="PANTHER" id="PTHR35851">
    <property type="entry name" value="CELL DIVISION PROTEIN FTSQ"/>
    <property type="match status" value="1"/>
</dbReference>
<keyword evidence="4 9" id="KW-0132">Cell division</keyword>
<dbReference type="EMBL" id="JMQM01000001">
    <property type="protein sequence ID" value="KFB09699.1"/>
    <property type="molecule type" value="Genomic_DNA"/>
</dbReference>
<evidence type="ECO:0000259" key="10">
    <source>
        <dbReference type="PROSITE" id="PS51779"/>
    </source>
</evidence>
<dbReference type="InterPro" id="IPR026579">
    <property type="entry name" value="FtsQ"/>
</dbReference>
<proteinExistence type="inferred from homology"/>
<keyword evidence="5 9" id="KW-0812">Transmembrane</keyword>
<keyword evidence="2 9" id="KW-1003">Cell membrane</keyword>
<accession>A0A084U9R3</accession>
<evidence type="ECO:0000313" key="12">
    <source>
        <dbReference type="Proteomes" id="UP000053675"/>
    </source>
</evidence>
<dbReference type="GO" id="GO:0090529">
    <property type="term" value="P:cell septum assembly"/>
    <property type="evidence" value="ECO:0007669"/>
    <property type="project" value="InterPro"/>
</dbReference>
<evidence type="ECO:0000256" key="5">
    <source>
        <dbReference type="ARBA" id="ARBA00022692"/>
    </source>
</evidence>
<feature type="domain" description="POTRA" evidence="10">
    <location>
        <begin position="80"/>
        <end position="148"/>
    </location>
</feature>
<evidence type="ECO:0000256" key="9">
    <source>
        <dbReference type="HAMAP-Rule" id="MF_00911"/>
    </source>
</evidence>
<dbReference type="InterPro" id="IPR013685">
    <property type="entry name" value="POTRA_FtsQ_type"/>
</dbReference>
<dbReference type="InterPro" id="IPR034746">
    <property type="entry name" value="POTRA"/>
</dbReference>
<dbReference type="STRING" id="472175.EL18_00716"/>